<dbReference type="SUPFAM" id="SSF143414">
    <property type="entry name" value="CcmK-like"/>
    <property type="match status" value="1"/>
</dbReference>
<dbReference type="RefSeq" id="WP_341875985.1">
    <property type="nucleotide sequence ID" value="NZ_CP121687.1"/>
</dbReference>
<dbReference type="InterPro" id="IPR000249">
    <property type="entry name" value="BMC_dom"/>
</dbReference>
<gene>
    <name evidence="4" type="ORF">QBE51_09140</name>
</gene>
<protein>
    <submittedName>
        <fullName evidence="4">BMC domain-containing protein</fullName>
    </submittedName>
</protein>
<organism evidence="4 5">
    <name type="scientific">Defluviitalea saccharophila</name>
    <dbReference type="NCBI Taxonomy" id="879970"/>
    <lineage>
        <taxon>Bacteria</taxon>
        <taxon>Bacillati</taxon>
        <taxon>Bacillota</taxon>
        <taxon>Clostridia</taxon>
        <taxon>Lachnospirales</taxon>
        <taxon>Defluviitaleaceae</taxon>
        <taxon>Defluviitalea</taxon>
    </lineage>
</organism>
<keyword evidence="5" id="KW-1185">Reference proteome</keyword>
<accession>A0ABZ2Y323</accession>
<dbReference type="InterPro" id="IPR037233">
    <property type="entry name" value="CcmK-like_sf"/>
</dbReference>
<dbReference type="Pfam" id="PF00936">
    <property type="entry name" value="BMC"/>
    <property type="match status" value="1"/>
</dbReference>
<evidence type="ECO:0000313" key="4">
    <source>
        <dbReference type="EMBL" id="WZL68981.1"/>
    </source>
</evidence>
<sequence>MKAEALGLIETKGLERCIEASDVMTKTADDIGIIDYLKAFI</sequence>
<feature type="domain" description="Bacterial microcompartment" evidence="3">
    <location>
        <begin position="5"/>
        <end position="29"/>
    </location>
</feature>
<proteinExistence type="predicted"/>
<dbReference type="Proteomes" id="UP001486565">
    <property type="component" value="Chromosome"/>
</dbReference>
<evidence type="ECO:0000313" key="5">
    <source>
        <dbReference type="Proteomes" id="UP001486565"/>
    </source>
</evidence>
<evidence type="ECO:0000256" key="2">
    <source>
        <dbReference type="ARBA" id="ARBA00024446"/>
    </source>
</evidence>
<comment type="subcellular location">
    <subcellularLocation>
        <location evidence="1">Bacterial microcompartment</location>
    </subcellularLocation>
</comment>
<dbReference type="Gene3D" id="3.30.70.1710">
    <property type="match status" value="1"/>
</dbReference>
<name>A0ABZ2Y323_9FIRM</name>
<reference evidence="4 5" key="1">
    <citation type="submission" date="2023-03" db="EMBL/GenBank/DDBJ databases">
        <title>Novel Species.</title>
        <authorList>
            <person name="Ma S."/>
        </authorList>
    </citation>
    <scope>NUCLEOTIDE SEQUENCE [LARGE SCALE GENOMIC DNA]</scope>
    <source>
        <strain evidence="4 5">LIND6LT2</strain>
    </source>
</reference>
<keyword evidence="2" id="KW-1283">Bacterial microcompartment</keyword>
<evidence type="ECO:0000256" key="1">
    <source>
        <dbReference type="ARBA" id="ARBA00024322"/>
    </source>
</evidence>
<evidence type="ECO:0000259" key="3">
    <source>
        <dbReference type="Pfam" id="PF00936"/>
    </source>
</evidence>
<dbReference type="EMBL" id="CP121687">
    <property type="protein sequence ID" value="WZL68981.1"/>
    <property type="molecule type" value="Genomic_DNA"/>
</dbReference>